<dbReference type="CDD" id="cd00590">
    <property type="entry name" value="RRM_SF"/>
    <property type="match status" value="2"/>
</dbReference>
<accession>A0AAD5Y8I3</accession>
<evidence type="ECO:0000256" key="2">
    <source>
        <dbReference type="PROSITE-ProRule" id="PRU00176"/>
    </source>
</evidence>
<dbReference type="Pfam" id="PF00076">
    <property type="entry name" value="RRM_1"/>
    <property type="match status" value="2"/>
</dbReference>
<evidence type="ECO:0000259" key="3">
    <source>
        <dbReference type="PROSITE" id="PS50102"/>
    </source>
</evidence>
<evidence type="ECO:0000313" key="4">
    <source>
        <dbReference type="EMBL" id="KAJ3257710.1"/>
    </source>
</evidence>
<feature type="domain" description="RRM" evidence="3">
    <location>
        <begin position="14"/>
        <end position="92"/>
    </location>
</feature>
<feature type="domain" description="RRM" evidence="3">
    <location>
        <begin position="106"/>
        <end position="173"/>
    </location>
</feature>
<protein>
    <submittedName>
        <fullName evidence="4">RNA-binding protein 19</fullName>
    </submittedName>
</protein>
<evidence type="ECO:0000313" key="5">
    <source>
        <dbReference type="Proteomes" id="UP001210925"/>
    </source>
</evidence>
<organism evidence="4 5">
    <name type="scientific">Boothiomyces macroporosus</name>
    <dbReference type="NCBI Taxonomy" id="261099"/>
    <lineage>
        <taxon>Eukaryota</taxon>
        <taxon>Fungi</taxon>
        <taxon>Fungi incertae sedis</taxon>
        <taxon>Chytridiomycota</taxon>
        <taxon>Chytridiomycota incertae sedis</taxon>
        <taxon>Chytridiomycetes</taxon>
        <taxon>Rhizophydiales</taxon>
        <taxon>Terramycetaceae</taxon>
        <taxon>Boothiomyces</taxon>
    </lineage>
</organism>
<dbReference type="PROSITE" id="PS50102">
    <property type="entry name" value="RRM"/>
    <property type="match status" value="2"/>
</dbReference>
<gene>
    <name evidence="4" type="primary">RBM19</name>
    <name evidence="4" type="ORF">HK103_004337</name>
</gene>
<dbReference type="EMBL" id="JADGKB010000035">
    <property type="protein sequence ID" value="KAJ3257710.1"/>
    <property type="molecule type" value="Genomic_DNA"/>
</dbReference>
<keyword evidence="5" id="KW-1185">Reference proteome</keyword>
<keyword evidence="1 2" id="KW-0694">RNA-binding</keyword>
<dbReference type="AlphaFoldDB" id="A0AAD5Y8I3"/>
<dbReference type="SUPFAM" id="SSF54928">
    <property type="entry name" value="RNA-binding domain, RBD"/>
    <property type="match status" value="1"/>
</dbReference>
<evidence type="ECO:0000256" key="1">
    <source>
        <dbReference type="ARBA" id="ARBA00022884"/>
    </source>
</evidence>
<sequence>MHRILSTSVRRYSTKLFVSNLSPLTTEQSLYKTFDNYGDLKSVELKPPSNFQTPTPYAIIDYSSPEEAQKAIKMLPTHTLDRHPIICSKPKSTVYDWKLVGRDHHTKVYVSSQGMNQEKLRELANGYGTVKSMMVRFPWQRKKTGTGIVEFERKVDADRAAVGLNYSELDVTK</sequence>
<dbReference type="GO" id="GO:0003723">
    <property type="term" value="F:RNA binding"/>
    <property type="evidence" value="ECO:0007669"/>
    <property type="project" value="UniProtKB-UniRule"/>
</dbReference>
<dbReference type="SMART" id="SM00360">
    <property type="entry name" value="RRM"/>
    <property type="match status" value="2"/>
</dbReference>
<proteinExistence type="predicted"/>
<reference evidence="4" key="1">
    <citation type="submission" date="2020-05" db="EMBL/GenBank/DDBJ databases">
        <title>Phylogenomic resolution of chytrid fungi.</title>
        <authorList>
            <person name="Stajich J.E."/>
            <person name="Amses K."/>
            <person name="Simmons R."/>
            <person name="Seto K."/>
            <person name="Myers J."/>
            <person name="Bonds A."/>
            <person name="Quandt C.A."/>
            <person name="Barry K."/>
            <person name="Liu P."/>
            <person name="Grigoriev I."/>
            <person name="Longcore J.E."/>
            <person name="James T.Y."/>
        </authorList>
    </citation>
    <scope>NUCLEOTIDE SEQUENCE</scope>
    <source>
        <strain evidence="4">PLAUS21</strain>
    </source>
</reference>
<name>A0AAD5Y8I3_9FUNG</name>
<dbReference type="PANTHER" id="PTHR10352">
    <property type="entry name" value="EUKARYOTIC TRANSLATION INITIATION FACTOR 3 SUBUNIT G"/>
    <property type="match status" value="1"/>
</dbReference>
<comment type="caution">
    <text evidence="4">The sequence shown here is derived from an EMBL/GenBank/DDBJ whole genome shotgun (WGS) entry which is preliminary data.</text>
</comment>
<dbReference type="InterPro" id="IPR000504">
    <property type="entry name" value="RRM_dom"/>
</dbReference>
<dbReference type="Proteomes" id="UP001210925">
    <property type="component" value="Unassembled WGS sequence"/>
</dbReference>
<dbReference type="Gene3D" id="3.30.70.330">
    <property type="match status" value="2"/>
</dbReference>
<dbReference type="InterPro" id="IPR035979">
    <property type="entry name" value="RBD_domain_sf"/>
</dbReference>
<dbReference type="InterPro" id="IPR012677">
    <property type="entry name" value="Nucleotide-bd_a/b_plait_sf"/>
</dbReference>